<sequence length="250" mass="27596">MRVKVRPLSRRRLYTTSYKDAFVSIGTCHTETINIWSHLLGAAWFSYSAARFVLTCPKYTHNTIVVFTYLGATSLCFACSAIYHICADHVHASLWLLLDHGGIICAIWASSVSFTLLSFQGRKREGQMYAALISVTAIVCIARILAIPLHDLHSRSARISTHVALGGFAALPGGRIWYLLRSGQPSPLLIHFWAMFVLNSTGGGIYATHFLDEAIEVCFGVPDASHNAMHIMAVAGAWMYTKGLSSRSDW</sequence>
<evidence type="ECO:0000256" key="4">
    <source>
        <dbReference type="ARBA" id="ARBA00022989"/>
    </source>
</evidence>
<dbReference type="Pfam" id="PF03006">
    <property type="entry name" value="HlyIII"/>
    <property type="match status" value="1"/>
</dbReference>
<dbReference type="EMBL" id="MU006258">
    <property type="protein sequence ID" value="KAF2818162.1"/>
    <property type="molecule type" value="Genomic_DNA"/>
</dbReference>
<evidence type="ECO:0000256" key="6">
    <source>
        <dbReference type="PIRSR" id="PIRSR604254-1"/>
    </source>
</evidence>
<name>A0A6A6ZAP8_9PLEO</name>
<evidence type="ECO:0008006" key="10">
    <source>
        <dbReference type="Google" id="ProtNLM"/>
    </source>
</evidence>
<dbReference type="InterPro" id="IPR004254">
    <property type="entry name" value="AdipoR/HlyIII-related"/>
</dbReference>
<dbReference type="GO" id="GO:0016020">
    <property type="term" value="C:membrane"/>
    <property type="evidence" value="ECO:0007669"/>
    <property type="project" value="UniProtKB-SubCell"/>
</dbReference>
<dbReference type="OrthoDB" id="529367at2759"/>
<reference evidence="8" key="1">
    <citation type="journal article" date="2020" name="Stud. Mycol.">
        <title>101 Dothideomycetes genomes: a test case for predicting lifestyles and emergence of pathogens.</title>
        <authorList>
            <person name="Haridas S."/>
            <person name="Albert R."/>
            <person name="Binder M."/>
            <person name="Bloem J."/>
            <person name="Labutti K."/>
            <person name="Salamov A."/>
            <person name="Andreopoulos B."/>
            <person name="Baker S."/>
            <person name="Barry K."/>
            <person name="Bills G."/>
            <person name="Bluhm B."/>
            <person name="Cannon C."/>
            <person name="Castanera R."/>
            <person name="Culley D."/>
            <person name="Daum C."/>
            <person name="Ezra D."/>
            <person name="Gonzalez J."/>
            <person name="Henrissat B."/>
            <person name="Kuo A."/>
            <person name="Liang C."/>
            <person name="Lipzen A."/>
            <person name="Lutzoni F."/>
            <person name="Magnuson J."/>
            <person name="Mondo S."/>
            <person name="Nolan M."/>
            <person name="Ohm R."/>
            <person name="Pangilinan J."/>
            <person name="Park H.-J."/>
            <person name="Ramirez L."/>
            <person name="Alfaro M."/>
            <person name="Sun H."/>
            <person name="Tritt A."/>
            <person name="Yoshinaga Y."/>
            <person name="Zwiers L.-H."/>
            <person name="Turgeon B."/>
            <person name="Goodwin S."/>
            <person name="Spatafora J."/>
            <person name="Crous P."/>
            <person name="Grigoriev I."/>
        </authorList>
    </citation>
    <scope>NUCLEOTIDE SEQUENCE</scope>
    <source>
        <strain evidence="8">CBS 113818</strain>
    </source>
</reference>
<feature type="binding site" evidence="6">
    <location>
        <position position="230"/>
    </location>
    <ligand>
        <name>Zn(2+)</name>
        <dbReference type="ChEBI" id="CHEBI:29105"/>
    </ligand>
</feature>
<gene>
    <name evidence="8" type="ORF">CC86DRAFT_309718</name>
</gene>
<keyword evidence="6" id="KW-0479">Metal-binding</keyword>
<comment type="subcellular location">
    <subcellularLocation>
        <location evidence="1">Membrane</location>
        <topology evidence="1">Multi-pass membrane protein</topology>
    </subcellularLocation>
</comment>
<dbReference type="PANTHER" id="PTHR20855:SF52">
    <property type="entry name" value="ADIPONECTIN RECEPTOR PROTEIN"/>
    <property type="match status" value="1"/>
</dbReference>
<evidence type="ECO:0000313" key="8">
    <source>
        <dbReference type="EMBL" id="KAF2818162.1"/>
    </source>
</evidence>
<feature type="transmembrane region" description="Helical" evidence="7">
    <location>
        <begin position="97"/>
        <end position="117"/>
    </location>
</feature>
<proteinExistence type="inferred from homology"/>
<feature type="transmembrane region" description="Helical" evidence="7">
    <location>
        <begin position="192"/>
        <end position="211"/>
    </location>
</feature>
<feature type="transmembrane region" description="Helical" evidence="7">
    <location>
        <begin position="66"/>
        <end position="85"/>
    </location>
</feature>
<keyword evidence="9" id="KW-1185">Reference proteome</keyword>
<keyword evidence="6" id="KW-0862">Zinc</keyword>
<feature type="transmembrane region" description="Helical" evidence="7">
    <location>
        <begin position="129"/>
        <end position="147"/>
    </location>
</feature>
<dbReference type="GO" id="GO:0038023">
    <property type="term" value="F:signaling receptor activity"/>
    <property type="evidence" value="ECO:0007669"/>
    <property type="project" value="TreeGrafter"/>
</dbReference>
<keyword evidence="5 7" id="KW-0472">Membrane</keyword>
<feature type="transmembrane region" description="Helical" evidence="7">
    <location>
        <begin position="159"/>
        <end position="180"/>
    </location>
</feature>
<feature type="binding site" evidence="6">
    <location>
        <position position="84"/>
    </location>
    <ligand>
        <name>Zn(2+)</name>
        <dbReference type="ChEBI" id="CHEBI:29105"/>
    </ligand>
</feature>
<protein>
    <recommendedName>
        <fullName evidence="10">Hly-III related protein</fullName>
    </recommendedName>
</protein>
<feature type="binding site" evidence="6">
    <location>
        <position position="226"/>
    </location>
    <ligand>
        <name>Zn(2+)</name>
        <dbReference type="ChEBI" id="CHEBI:29105"/>
    </ligand>
</feature>
<evidence type="ECO:0000313" key="9">
    <source>
        <dbReference type="Proteomes" id="UP000799424"/>
    </source>
</evidence>
<dbReference type="GO" id="GO:0046872">
    <property type="term" value="F:metal ion binding"/>
    <property type="evidence" value="ECO:0007669"/>
    <property type="project" value="UniProtKB-KW"/>
</dbReference>
<evidence type="ECO:0000256" key="5">
    <source>
        <dbReference type="ARBA" id="ARBA00023136"/>
    </source>
</evidence>
<evidence type="ECO:0000256" key="2">
    <source>
        <dbReference type="ARBA" id="ARBA00007018"/>
    </source>
</evidence>
<dbReference type="PANTHER" id="PTHR20855">
    <property type="entry name" value="ADIPOR/PROGESTIN RECEPTOR-RELATED"/>
    <property type="match status" value="1"/>
</dbReference>
<evidence type="ECO:0000256" key="3">
    <source>
        <dbReference type="ARBA" id="ARBA00022692"/>
    </source>
</evidence>
<accession>A0A6A6ZAP8</accession>
<evidence type="ECO:0000256" key="7">
    <source>
        <dbReference type="SAM" id="Phobius"/>
    </source>
</evidence>
<keyword evidence="4 7" id="KW-1133">Transmembrane helix</keyword>
<dbReference type="Proteomes" id="UP000799424">
    <property type="component" value="Unassembled WGS sequence"/>
</dbReference>
<evidence type="ECO:0000256" key="1">
    <source>
        <dbReference type="ARBA" id="ARBA00004141"/>
    </source>
</evidence>
<dbReference type="AlphaFoldDB" id="A0A6A6ZAP8"/>
<keyword evidence="3 7" id="KW-0812">Transmembrane</keyword>
<comment type="similarity">
    <text evidence="2">Belongs to the ADIPOR family.</text>
</comment>
<organism evidence="8 9">
    <name type="scientific">Ophiobolus disseminans</name>
    <dbReference type="NCBI Taxonomy" id="1469910"/>
    <lineage>
        <taxon>Eukaryota</taxon>
        <taxon>Fungi</taxon>
        <taxon>Dikarya</taxon>
        <taxon>Ascomycota</taxon>
        <taxon>Pezizomycotina</taxon>
        <taxon>Dothideomycetes</taxon>
        <taxon>Pleosporomycetidae</taxon>
        <taxon>Pleosporales</taxon>
        <taxon>Pleosporineae</taxon>
        <taxon>Phaeosphaeriaceae</taxon>
        <taxon>Ophiobolus</taxon>
    </lineage>
</organism>